<dbReference type="SUPFAM" id="SSF109604">
    <property type="entry name" value="HD-domain/PDEase-like"/>
    <property type="match status" value="1"/>
</dbReference>
<dbReference type="OrthoDB" id="9803824at2"/>
<dbReference type="EMBL" id="AP017372">
    <property type="protein sequence ID" value="BAU57387.2"/>
    <property type="molecule type" value="Genomic_DNA"/>
</dbReference>
<dbReference type="GO" id="GO:0052621">
    <property type="term" value="F:diguanylate cyclase activity"/>
    <property type="evidence" value="ECO:0007669"/>
    <property type="project" value="UniProtKB-EC"/>
</dbReference>
<dbReference type="CDD" id="cd01949">
    <property type="entry name" value="GGDEF"/>
    <property type="match status" value="1"/>
</dbReference>
<feature type="domain" description="HDOD" evidence="6">
    <location>
        <begin position="15"/>
        <end position="208"/>
    </location>
</feature>
<dbReference type="GO" id="GO:0043709">
    <property type="term" value="P:cell adhesion involved in single-species biofilm formation"/>
    <property type="evidence" value="ECO:0007669"/>
    <property type="project" value="TreeGrafter"/>
</dbReference>
<protein>
    <recommendedName>
        <fullName evidence="2">diguanylate cyclase</fullName>
        <ecNumber evidence="2">2.7.7.65</ecNumber>
    </recommendedName>
</protein>
<dbReference type="PROSITE" id="PS50887">
    <property type="entry name" value="GGDEF"/>
    <property type="match status" value="1"/>
</dbReference>
<dbReference type="Gene3D" id="1.10.3210.10">
    <property type="entry name" value="Hypothetical protein af1432"/>
    <property type="match status" value="1"/>
</dbReference>
<dbReference type="SMART" id="SM00267">
    <property type="entry name" value="GGDEF"/>
    <property type="match status" value="1"/>
</dbReference>
<feature type="coiled-coil region" evidence="4">
    <location>
        <begin position="317"/>
        <end position="369"/>
    </location>
</feature>
<dbReference type="InterPro" id="IPR029787">
    <property type="entry name" value="Nucleotide_cyclase"/>
</dbReference>
<organism evidence="7 8">
    <name type="scientific">Halorhodospira halochloris</name>
    <name type="common">Ectothiorhodospira halochloris</name>
    <dbReference type="NCBI Taxonomy" id="1052"/>
    <lineage>
        <taxon>Bacteria</taxon>
        <taxon>Pseudomonadati</taxon>
        <taxon>Pseudomonadota</taxon>
        <taxon>Gammaproteobacteria</taxon>
        <taxon>Chromatiales</taxon>
        <taxon>Ectothiorhodospiraceae</taxon>
        <taxon>Halorhodospira</taxon>
    </lineage>
</organism>
<dbReference type="GO" id="GO:1902201">
    <property type="term" value="P:negative regulation of bacterial-type flagellum-dependent cell motility"/>
    <property type="evidence" value="ECO:0007669"/>
    <property type="project" value="TreeGrafter"/>
</dbReference>
<evidence type="ECO:0000256" key="4">
    <source>
        <dbReference type="SAM" id="Coils"/>
    </source>
</evidence>
<feature type="domain" description="GGDEF" evidence="5">
    <location>
        <begin position="368"/>
        <end position="506"/>
    </location>
</feature>
<evidence type="ECO:0000256" key="3">
    <source>
        <dbReference type="ARBA" id="ARBA00034247"/>
    </source>
</evidence>
<dbReference type="InterPro" id="IPR043128">
    <property type="entry name" value="Rev_trsase/Diguanyl_cyclase"/>
</dbReference>
<dbReference type="Proteomes" id="UP000218890">
    <property type="component" value="Chromosome"/>
</dbReference>
<dbReference type="FunFam" id="3.30.70.270:FF:000001">
    <property type="entry name" value="Diguanylate cyclase domain protein"/>
    <property type="match status" value="1"/>
</dbReference>
<dbReference type="InterPro" id="IPR050469">
    <property type="entry name" value="Diguanylate_Cyclase"/>
</dbReference>
<reference evidence="7" key="1">
    <citation type="submission" date="2016-02" db="EMBL/GenBank/DDBJ databases">
        <title>Halorhodospira halochloris DSM-1059 complete genome, version 2.</title>
        <authorList>
            <person name="Tsukatani Y."/>
        </authorList>
    </citation>
    <scope>NUCLEOTIDE SEQUENCE</scope>
    <source>
        <strain evidence="7">DSM 1059</strain>
    </source>
</reference>
<dbReference type="Gene3D" id="3.30.70.270">
    <property type="match status" value="1"/>
</dbReference>
<keyword evidence="8" id="KW-1185">Reference proteome</keyword>
<dbReference type="PROSITE" id="PS51833">
    <property type="entry name" value="HDOD"/>
    <property type="match status" value="1"/>
</dbReference>
<gene>
    <name evidence="7" type="ORF">HH1059_07010</name>
</gene>
<dbReference type="PANTHER" id="PTHR45138:SF9">
    <property type="entry name" value="DIGUANYLATE CYCLASE DGCM-RELATED"/>
    <property type="match status" value="1"/>
</dbReference>
<sequence>MKPEIEKRLERAQSLPTIPGVAQRIVELGQQAEVDTTEVSEVLSRDPALTAKILRAANSPIFAHRRKASSLREAIMALGLEATLTLALGFVLVRNLNSVSGRLDYHAFWRRAMVSGAAAQSISERIGRLNSEEVLLAGMLQDIGMLVFDALMPREYGRLAAEAEDHESLRLAEKNILEVDHAELGLWLMQRWNLPEYLQCAAFASHEPELMDLPENEGNLCQQKELGKIVALSSRMADIWVTRDSDSATMQAASLAYEFYGWDQEAFGEVLSKVAELVRHLTDVYEIENTSVEDLAAISDQARETLTLRSLHMIHEAAQERRRNQELEAQNSILKDQAEKDALTELYNRRHLEKRLKQAFAQARKHNKTMALALIDLDYFKRVNDELGHQAGDAVLYGVAQVLRQQVRDDDILARYGGEEFLLALPDVGELAAKGIMQRIRKAIAETEYSPGAGAPARRITTSIGYAISDGSDSRLDSVEALIEAADKALYRAKVGGRNRVELFGPEVH</sequence>
<dbReference type="RefSeq" id="WP_096408358.1">
    <property type="nucleotide sequence ID" value="NZ_AP017372.2"/>
</dbReference>
<dbReference type="InterPro" id="IPR013976">
    <property type="entry name" value="HDOD"/>
</dbReference>
<dbReference type="GO" id="GO:0005886">
    <property type="term" value="C:plasma membrane"/>
    <property type="evidence" value="ECO:0007669"/>
    <property type="project" value="TreeGrafter"/>
</dbReference>
<proteinExistence type="predicted"/>
<dbReference type="EC" id="2.7.7.65" evidence="2"/>
<evidence type="ECO:0000256" key="1">
    <source>
        <dbReference type="ARBA" id="ARBA00001946"/>
    </source>
</evidence>
<name>A0A110B4X2_HALHR</name>
<dbReference type="SUPFAM" id="SSF55073">
    <property type="entry name" value="Nucleotide cyclase"/>
    <property type="match status" value="1"/>
</dbReference>
<dbReference type="AlphaFoldDB" id="A0A110B4X2"/>
<evidence type="ECO:0000259" key="5">
    <source>
        <dbReference type="PROSITE" id="PS50887"/>
    </source>
</evidence>
<evidence type="ECO:0000313" key="8">
    <source>
        <dbReference type="Proteomes" id="UP000218890"/>
    </source>
</evidence>
<dbReference type="Pfam" id="PF00990">
    <property type="entry name" value="GGDEF"/>
    <property type="match status" value="1"/>
</dbReference>
<comment type="cofactor">
    <cofactor evidence="1">
        <name>Mg(2+)</name>
        <dbReference type="ChEBI" id="CHEBI:18420"/>
    </cofactor>
</comment>
<evidence type="ECO:0000259" key="6">
    <source>
        <dbReference type="PROSITE" id="PS51833"/>
    </source>
</evidence>
<evidence type="ECO:0000256" key="2">
    <source>
        <dbReference type="ARBA" id="ARBA00012528"/>
    </source>
</evidence>
<dbReference type="PANTHER" id="PTHR45138">
    <property type="entry name" value="REGULATORY COMPONENTS OF SENSORY TRANSDUCTION SYSTEM"/>
    <property type="match status" value="1"/>
</dbReference>
<dbReference type="Pfam" id="PF08668">
    <property type="entry name" value="HDOD"/>
    <property type="match status" value="1"/>
</dbReference>
<keyword evidence="4" id="KW-0175">Coiled coil</keyword>
<dbReference type="InterPro" id="IPR000160">
    <property type="entry name" value="GGDEF_dom"/>
</dbReference>
<evidence type="ECO:0000313" key="7">
    <source>
        <dbReference type="EMBL" id="BAU57387.2"/>
    </source>
</evidence>
<comment type="catalytic activity">
    <reaction evidence="3">
        <text>2 GTP = 3',3'-c-di-GMP + 2 diphosphate</text>
        <dbReference type="Rhea" id="RHEA:24898"/>
        <dbReference type="ChEBI" id="CHEBI:33019"/>
        <dbReference type="ChEBI" id="CHEBI:37565"/>
        <dbReference type="ChEBI" id="CHEBI:58805"/>
        <dbReference type="EC" id="2.7.7.65"/>
    </reaction>
</comment>
<dbReference type="NCBIfam" id="TIGR00254">
    <property type="entry name" value="GGDEF"/>
    <property type="match status" value="1"/>
</dbReference>
<accession>A0A110B4X2</accession>
<dbReference type="KEGG" id="hhk:HH1059_07010"/>